<keyword evidence="4" id="KW-0378">Hydrolase</keyword>
<dbReference type="GO" id="GO:0016787">
    <property type="term" value="F:hydrolase activity"/>
    <property type="evidence" value="ECO:0007669"/>
    <property type="project" value="UniProtKB-KW"/>
</dbReference>
<dbReference type="Pfam" id="PF00551">
    <property type="entry name" value="Formyl_trans_N"/>
    <property type="match status" value="1"/>
</dbReference>
<dbReference type="InterPro" id="IPR036477">
    <property type="entry name" value="Formyl_transf_N_sf"/>
</dbReference>
<proteinExistence type="predicted"/>
<sequence>MMRVAVRADASVEIGTGHVMRCLTLAEALKRKGAEVLFVSREHPGHLCDEAAARGCIVTRMPVISEPHTDETTDDVDLPDHAHWLGASWKQDAEETGQAIGQVFGTTDWLIVDHYALDARWEAALRRHAKRLMVIDDLADRSHDCDLLLDQNLFSNADTRYAGKVPAHCGLMLGPHYALLQPEYAELRDRIPPRDGPIRRILVYFGGADVGNLTGMAIEAFLALGRSDIDLDVVVNVSSPYAKSIRQQTAGHANIHLHSDLPTLAPLMVRADFAIGAGGATTWERCCLGLPSLVITLADNQRPIAAELARQGMIRWLGHVGEVNESNLGHVLGELLKEGLQEAWSQNCRQLVDGQGTSRVCSLLTLSPNTPLQARPARLDDEALILQWANDPLVRQNAFSTEVINAATHRTWFRKRLRDVDHCRLYVVETPDGFPIGQVRFERSEDAWEISYSLDARCRGAGLAKPLLQTAMLKLRSTELGAIIFGKVKAGNRASRHVFDGLGFESKAATQGTGGGSLSIAVCSDAGSWINADVPRLLLDWLTAGHQVTWVHAAAELPDGDICFYLSYSQIVDGATRVRYQHNLVVHASDLPCGRGMSPMTWLVLEGKDRIPVTLLEAADLVDSGDIYMQVRFELTGTELIDELRAAVTKATFHLCREFVDQFPTSAAKRVPQKGNPTFYRRRFPKDSELNVAQSLATQFNLLRVVDNDHYPAWFNHKGSRYLLKIERADDSIGDSEIKLIRNPHHR</sequence>
<evidence type="ECO:0000313" key="4">
    <source>
        <dbReference type="EMBL" id="MBZ0159608.1"/>
    </source>
</evidence>
<dbReference type="Gene3D" id="3.40.50.11190">
    <property type="match status" value="1"/>
</dbReference>
<dbReference type="SUPFAM" id="SSF55729">
    <property type="entry name" value="Acyl-CoA N-acyltransferases (Nat)"/>
    <property type="match status" value="1"/>
</dbReference>
<name>A0AAJ1AIE5_9BACT</name>
<dbReference type="InterPro" id="IPR020023">
    <property type="entry name" value="PseG"/>
</dbReference>
<dbReference type="Pfam" id="PF13302">
    <property type="entry name" value="Acetyltransf_3"/>
    <property type="match status" value="1"/>
</dbReference>
<dbReference type="NCBIfam" id="TIGR03590">
    <property type="entry name" value="PseG"/>
    <property type="match status" value="1"/>
</dbReference>
<dbReference type="InterPro" id="IPR016181">
    <property type="entry name" value="Acyl_CoA_acyltransferase"/>
</dbReference>
<accession>A0AAJ1AIE5</accession>
<dbReference type="AlphaFoldDB" id="A0AAJ1AIE5"/>
<feature type="binding site" evidence="2">
    <location>
        <position position="284"/>
    </location>
    <ligand>
        <name>substrate</name>
    </ligand>
</feature>
<dbReference type="GO" id="GO:0016747">
    <property type="term" value="F:acyltransferase activity, transferring groups other than amino-acyl groups"/>
    <property type="evidence" value="ECO:0007669"/>
    <property type="project" value="InterPro"/>
</dbReference>
<evidence type="ECO:0000259" key="3">
    <source>
        <dbReference type="PROSITE" id="PS51186"/>
    </source>
</evidence>
<dbReference type="EC" id="3.6.1.57" evidence="4"/>
<comment type="caution">
    <text evidence="4">The sequence shown here is derived from an EMBL/GenBank/DDBJ whole genome shotgun (WGS) entry which is preliminary data.</text>
</comment>
<dbReference type="SUPFAM" id="SSF53756">
    <property type="entry name" value="UDP-Glycosyltransferase/glycogen phosphorylase"/>
    <property type="match status" value="1"/>
</dbReference>
<dbReference type="PROSITE" id="PS51186">
    <property type="entry name" value="GNAT"/>
    <property type="match status" value="1"/>
</dbReference>
<dbReference type="Gene3D" id="3.40.630.30">
    <property type="match status" value="1"/>
</dbReference>
<evidence type="ECO:0000256" key="1">
    <source>
        <dbReference type="PIRSR" id="PIRSR620023-1"/>
    </source>
</evidence>
<dbReference type="Gene3D" id="3.40.50.12230">
    <property type="match status" value="1"/>
</dbReference>
<dbReference type="SUPFAM" id="SSF53328">
    <property type="entry name" value="Formyltransferase"/>
    <property type="match status" value="1"/>
</dbReference>
<organism evidence="4 5">
    <name type="scientific">Candidatus Methylomirabilis tolerans</name>
    <dbReference type="NCBI Taxonomy" id="3123416"/>
    <lineage>
        <taxon>Bacteria</taxon>
        <taxon>Candidatus Methylomirabilota</taxon>
        <taxon>Candidatus Methylomirabilia</taxon>
        <taxon>Candidatus Methylomirabilales</taxon>
        <taxon>Candidatus Methylomirabilaceae</taxon>
        <taxon>Candidatus Methylomirabilis</taxon>
    </lineage>
</organism>
<evidence type="ECO:0000313" key="5">
    <source>
        <dbReference type="Proteomes" id="UP001197609"/>
    </source>
</evidence>
<dbReference type="InterPro" id="IPR002376">
    <property type="entry name" value="Formyl_transf_N"/>
</dbReference>
<dbReference type="Gene3D" id="3.40.50.2000">
    <property type="entry name" value="Glycogen Phosphorylase B"/>
    <property type="match status" value="1"/>
</dbReference>
<dbReference type="Proteomes" id="UP001197609">
    <property type="component" value="Unassembled WGS sequence"/>
</dbReference>
<evidence type="ECO:0000256" key="2">
    <source>
        <dbReference type="PIRSR" id="PIRSR620023-2"/>
    </source>
</evidence>
<protein>
    <submittedName>
        <fullName evidence="4">UDP-2,4-diacetamido-2,4, 6-trideoxy-beta-L-altropyranose hydrolase</fullName>
        <ecNumber evidence="4">3.6.1.57</ecNumber>
    </submittedName>
</protein>
<dbReference type="EMBL" id="JAIOIU010000065">
    <property type="protein sequence ID" value="MBZ0159608.1"/>
    <property type="molecule type" value="Genomic_DNA"/>
</dbReference>
<feature type="domain" description="N-acetyltransferase" evidence="3">
    <location>
        <begin position="372"/>
        <end position="523"/>
    </location>
</feature>
<dbReference type="InterPro" id="IPR000182">
    <property type="entry name" value="GNAT_dom"/>
</dbReference>
<gene>
    <name evidence="4" type="primary">pseG</name>
    <name evidence="4" type="ORF">K8G79_05670</name>
</gene>
<feature type="active site" description="Proton acceptor" evidence="1">
    <location>
        <position position="18"/>
    </location>
</feature>
<reference evidence="4 5" key="1">
    <citation type="journal article" date="2021" name="bioRxiv">
        <title>Unraveling nitrogen, sulfur and carbon metabolic pathways and microbial community transcriptional responses to substrate deprivation and toxicity stresses in a bioreactor mimicking anoxic brackish coastal sediment conditions.</title>
        <authorList>
            <person name="Martins P.D."/>
            <person name="Echeveste M.J."/>
            <person name="Arshad A."/>
            <person name="Kurth J."/>
            <person name="Ouboter H."/>
            <person name="Jetten M.S.M."/>
            <person name="Welte C.U."/>
        </authorList>
    </citation>
    <scope>NUCLEOTIDE SEQUENCE [LARGE SCALE GENOMIC DNA]</scope>
    <source>
        <strain evidence="4">MAG_38</strain>
    </source>
</reference>